<reference evidence="3" key="1">
    <citation type="journal article" date="2019" name="Int. J. Syst. Evol. Microbiol.">
        <title>The Global Catalogue of Microorganisms (GCM) 10K type strain sequencing project: providing services to taxonomists for standard genome sequencing and annotation.</title>
        <authorList>
            <consortium name="The Broad Institute Genomics Platform"/>
            <consortium name="The Broad Institute Genome Sequencing Center for Infectious Disease"/>
            <person name="Wu L."/>
            <person name="Ma J."/>
        </authorList>
    </citation>
    <scope>NUCLEOTIDE SEQUENCE [LARGE SCALE GENOMIC DNA]</scope>
    <source>
        <strain evidence="3">KCTC 32255</strain>
    </source>
</reference>
<dbReference type="NCBIfam" id="NF047353">
    <property type="entry name" value="tube_lmo2291"/>
    <property type="match status" value="1"/>
</dbReference>
<feature type="region of interest" description="Disordered" evidence="1">
    <location>
        <begin position="148"/>
        <end position="173"/>
    </location>
</feature>
<dbReference type="EMBL" id="JBHSXX010000001">
    <property type="protein sequence ID" value="MFC6871617.1"/>
    <property type="molecule type" value="Genomic_DNA"/>
</dbReference>
<organism evidence="2 3">
    <name type="scientific">Haloechinothrix salitolerans</name>
    <dbReference type="NCBI Taxonomy" id="926830"/>
    <lineage>
        <taxon>Bacteria</taxon>
        <taxon>Bacillati</taxon>
        <taxon>Actinomycetota</taxon>
        <taxon>Actinomycetes</taxon>
        <taxon>Pseudonocardiales</taxon>
        <taxon>Pseudonocardiaceae</taxon>
        <taxon>Haloechinothrix</taxon>
    </lineage>
</organism>
<name>A0ABW2C8K4_9PSEU</name>
<proteinExistence type="predicted"/>
<feature type="region of interest" description="Disordered" evidence="1">
    <location>
        <begin position="36"/>
        <end position="55"/>
    </location>
</feature>
<accession>A0ABW2C8K4</accession>
<sequence>MALRSLLAKDWALEVDTRAPSATDPQWTRVNGLTNFTETTDDNTEDDSSFDGNGWGSSVVTQRTWSIEAEGKRKRTDAATFTPDPGQEAIRKAGRIVGFAANIRVRWYRRDGSPDAYEGTATVSGFTKGGAVTDLEPFNFTLNGQDLPTEIPNPATNPPAGTSVTVDDERGVA</sequence>
<protein>
    <submittedName>
        <fullName evidence="2">Phage tail tube protein</fullName>
    </submittedName>
</protein>
<dbReference type="Proteomes" id="UP001596337">
    <property type="component" value="Unassembled WGS sequence"/>
</dbReference>
<gene>
    <name evidence="2" type="ORF">ACFQGD_31300</name>
</gene>
<comment type="caution">
    <text evidence="2">The sequence shown here is derived from an EMBL/GenBank/DDBJ whole genome shotgun (WGS) entry which is preliminary data.</text>
</comment>
<feature type="compositionally biased region" description="Acidic residues" evidence="1">
    <location>
        <begin position="39"/>
        <end position="49"/>
    </location>
</feature>
<evidence type="ECO:0000256" key="1">
    <source>
        <dbReference type="SAM" id="MobiDB-lite"/>
    </source>
</evidence>
<dbReference type="RefSeq" id="WP_345391515.1">
    <property type="nucleotide sequence ID" value="NZ_BAABLA010000007.1"/>
</dbReference>
<keyword evidence="3" id="KW-1185">Reference proteome</keyword>
<evidence type="ECO:0000313" key="3">
    <source>
        <dbReference type="Proteomes" id="UP001596337"/>
    </source>
</evidence>
<evidence type="ECO:0000313" key="2">
    <source>
        <dbReference type="EMBL" id="MFC6871617.1"/>
    </source>
</evidence>